<reference evidence="1 2" key="1">
    <citation type="journal article" date="2020" name="ISME J.">
        <title>Uncovering the hidden diversity of litter-decomposition mechanisms in mushroom-forming fungi.</title>
        <authorList>
            <person name="Floudas D."/>
            <person name="Bentzer J."/>
            <person name="Ahren D."/>
            <person name="Johansson T."/>
            <person name="Persson P."/>
            <person name="Tunlid A."/>
        </authorList>
    </citation>
    <scope>NUCLEOTIDE SEQUENCE [LARGE SCALE GENOMIC DNA]</scope>
    <source>
        <strain evidence="1 2">CBS 291.85</strain>
    </source>
</reference>
<evidence type="ECO:0000313" key="1">
    <source>
        <dbReference type="EMBL" id="KAF5357664.1"/>
    </source>
</evidence>
<dbReference type="AlphaFoldDB" id="A0A8H5G3D9"/>
<protein>
    <recommendedName>
        <fullName evidence="3">Alpha/beta-hydrolase</fullName>
    </recommendedName>
</protein>
<dbReference type="EMBL" id="JAACJM010000050">
    <property type="protein sequence ID" value="KAF5357664.1"/>
    <property type="molecule type" value="Genomic_DNA"/>
</dbReference>
<proteinExistence type="predicted"/>
<evidence type="ECO:0008006" key="3">
    <source>
        <dbReference type="Google" id="ProtNLM"/>
    </source>
</evidence>
<name>A0A8H5G3D9_9AGAR</name>
<comment type="caution">
    <text evidence="1">The sequence shown here is derived from an EMBL/GenBank/DDBJ whole genome shotgun (WGS) entry which is preliminary data.</text>
</comment>
<dbReference type="InterPro" id="IPR029058">
    <property type="entry name" value="AB_hydrolase_fold"/>
</dbReference>
<dbReference type="SUPFAM" id="SSF53474">
    <property type="entry name" value="alpha/beta-Hydrolases"/>
    <property type="match status" value="1"/>
</dbReference>
<evidence type="ECO:0000313" key="2">
    <source>
        <dbReference type="Proteomes" id="UP000559256"/>
    </source>
</evidence>
<dbReference type="Proteomes" id="UP000559256">
    <property type="component" value="Unassembled WGS sequence"/>
</dbReference>
<keyword evidence="2" id="KW-1185">Reference proteome</keyword>
<dbReference type="Gene3D" id="3.40.50.1820">
    <property type="entry name" value="alpha/beta hydrolase"/>
    <property type="match status" value="1"/>
</dbReference>
<accession>A0A8H5G3D9</accession>
<organism evidence="1 2">
    <name type="scientific">Tetrapyrgos nigripes</name>
    <dbReference type="NCBI Taxonomy" id="182062"/>
    <lineage>
        <taxon>Eukaryota</taxon>
        <taxon>Fungi</taxon>
        <taxon>Dikarya</taxon>
        <taxon>Basidiomycota</taxon>
        <taxon>Agaricomycotina</taxon>
        <taxon>Agaricomycetes</taxon>
        <taxon>Agaricomycetidae</taxon>
        <taxon>Agaricales</taxon>
        <taxon>Marasmiineae</taxon>
        <taxon>Marasmiaceae</taxon>
        <taxon>Tetrapyrgos</taxon>
    </lineage>
</organism>
<dbReference type="OrthoDB" id="19657at2759"/>
<gene>
    <name evidence="1" type="ORF">D9758_007460</name>
</gene>
<sequence length="489" mass="54266">MPFVDIRSEDDYASIYYITNSPFGNVMGFDPGKPTIIMLHPMYLDSTWLCNQFGDPRLHQHYNLIAFDMRCCGSSTCRPSGKHDSWVEAADLAFCHQALQLPPSHILACEGISVNCALRFAILYACCLSCMESSELDAVLRRFRFPEMCLSLTLINVPAPTEMAWVFTALDEATQACCYAEDLESFEHAAMEAVRFTVGPDCEADLQDELIAYWEVHMPPSRRVRTVEQMNVLMNRVPLKSYMLKDIKKPVLIIHGERNETCPVKYAERLVADLVNAKDGAILYLVKGGSGALNILPGTASIANQVVAKFISRFNYEEVDMKPSSTPIPERMSAALLKLSEITGDSSIASRNPVSSLSFSCLSPEAVKGQTESIALYRKGQSTAFVPKGPDGGPIRKYSERKKDHWFQGEKDGISYATSFLPTKQGKQDVEHEKAIPLPTSEPVPTEMQGRLRRPIVSPNSVDRHVIKGSMAKVVGSNSTPVSLQRLLK</sequence>